<protein>
    <submittedName>
        <fullName evidence="2">Holin, r1t-type</fullName>
    </submittedName>
</protein>
<dbReference type="EMBL" id="LR797182">
    <property type="protein sequence ID" value="CAB4192478.1"/>
    <property type="molecule type" value="Genomic_DNA"/>
</dbReference>
<evidence type="ECO:0000313" key="3">
    <source>
        <dbReference type="EMBL" id="CAB4173713.1"/>
    </source>
</evidence>
<feature type="transmembrane region" description="Helical" evidence="1">
    <location>
        <begin position="45"/>
        <end position="64"/>
    </location>
</feature>
<evidence type="ECO:0000256" key="1">
    <source>
        <dbReference type="SAM" id="Phobius"/>
    </source>
</evidence>
<keyword evidence="1" id="KW-0812">Transmembrane</keyword>
<accession>A0A6J5LK69</accession>
<evidence type="ECO:0000313" key="4">
    <source>
        <dbReference type="EMBL" id="CAB4192478.1"/>
    </source>
</evidence>
<sequence length="75" mass="7645">MLTRSFWVDAGERVVRTVAQTLLALLGTGAVGILAVDWLQMLSVAAGAGLVSLLMSIVATGVGAKGTAEFVEVGK</sequence>
<dbReference type="Pfam" id="PF16945">
    <property type="entry name" value="Phage_r1t_holin"/>
    <property type="match status" value="1"/>
</dbReference>
<name>A0A6J5LK69_9CAUD</name>
<keyword evidence="1" id="KW-0472">Membrane</keyword>
<dbReference type="InterPro" id="IPR020109">
    <property type="entry name" value="Holin_r1t"/>
</dbReference>
<dbReference type="EMBL" id="LR796292">
    <property type="protein sequence ID" value="CAB4134978.1"/>
    <property type="molecule type" value="Genomic_DNA"/>
</dbReference>
<proteinExistence type="predicted"/>
<gene>
    <name evidence="4" type="ORF">UFOVP1231_35</name>
    <name evidence="2" type="ORF">UFOVP283_44</name>
    <name evidence="3" type="ORF">UFOVP957_4</name>
</gene>
<evidence type="ECO:0000313" key="2">
    <source>
        <dbReference type="EMBL" id="CAB4134978.1"/>
    </source>
</evidence>
<reference evidence="2" key="1">
    <citation type="submission" date="2020-04" db="EMBL/GenBank/DDBJ databases">
        <authorList>
            <person name="Chiriac C."/>
            <person name="Salcher M."/>
            <person name="Ghai R."/>
            <person name="Kavagutti S V."/>
        </authorList>
    </citation>
    <scope>NUCLEOTIDE SEQUENCE</scope>
</reference>
<feature type="transmembrane region" description="Helical" evidence="1">
    <location>
        <begin position="21"/>
        <end position="39"/>
    </location>
</feature>
<organism evidence="2">
    <name type="scientific">uncultured Caudovirales phage</name>
    <dbReference type="NCBI Taxonomy" id="2100421"/>
    <lineage>
        <taxon>Viruses</taxon>
        <taxon>Duplodnaviria</taxon>
        <taxon>Heunggongvirae</taxon>
        <taxon>Uroviricota</taxon>
        <taxon>Caudoviricetes</taxon>
        <taxon>Peduoviridae</taxon>
        <taxon>Maltschvirus</taxon>
        <taxon>Maltschvirus maltsch</taxon>
    </lineage>
</organism>
<dbReference type="EMBL" id="LR796918">
    <property type="protein sequence ID" value="CAB4173713.1"/>
    <property type="molecule type" value="Genomic_DNA"/>
</dbReference>
<keyword evidence="1" id="KW-1133">Transmembrane helix</keyword>